<keyword evidence="4" id="KW-1185">Reference proteome</keyword>
<evidence type="ECO:0000313" key="4">
    <source>
        <dbReference type="Proteomes" id="UP000664795"/>
    </source>
</evidence>
<dbReference type="AlphaFoldDB" id="A0A939JYA5"/>
<comment type="caution">
    <text evidence="3">The sequence shown here is derived from an EMBL/GenBank/DDBJ whole genome shotgun (WGS) entry which is preliminary data.</text>
</comment>
<dbReference type="Proteomes" id="UP000664795">
    <property type="component" value="Unassembled WGS sequence"/>
</dbReference>
<name>A0A939JYA5_9BACT</name>
<evidence type="ECO:0000313" key="3">
    <source>
        <dbReference type="EMBL" id="MBO0931884.1"/>
    </source>
</evidence>
<reference evidence="3 4" key="1">
    <citation type="submission" date="2021-03" db="EMBL/GenBank/DDBJ databases">
        <title>Fibrella sp. HMF5036 genome sequencing and assembly.</title>
        <authorList>
            <person name="Kang H."/>
            <person name="Kim H."/>
            <person name="Bae S."/>
            <person name="Joh K."/>
        </authorList>
    </citation>
    <scope>NUCLEOTIDE SEQUENCE [LARGE SCALE GENOMIC DNA]</scope>
    <source>
        <strain evidence="3 4">HMF5036</strain>
    </source>
</reference>
<gene>
    <name evidence="3" type="ORF">J2I48_12820</name>
</gene>
<evidence type="ECO:0000259" key="1">
    <source>
        <dbReference type="Pfam" id="PF04738"/>
    </source>
</evidence>
<dbReference type="Pfam" id="PF04738">
    <property type="entry name" value="Lant_dehydr_N"/>
    <property type="match status" value="1"/>
</dbReference>
<dbReference type="EMBL" id="JAFMYU010000009">
    <property type="protein sequence ID" value="MBO0931884.1"/>
    <property type="molecule type" value="Genomic_DNA"/>
</dbReference>
<organism evidence="3 4">
    <name type="scientific">Fibrella aquatilis</name>
    <dbReference type="NCBI Taxonomy" id="2817059"/>
    <lineage>
        <taxon>Bacteria</taxon>
        <taxon>Pseudomonadati</taxon>
        <taxon>Bacteroidota</taxon>
        <taxon>Cytophagia</taxon>
        <taxon>Cytophagales</taxon>
        <taxon>Spirosomataceae</taxon>
        <taxon>Fibrella</taxon>
    </lineage>
</organism>
<dbReference type="InterPro" id="IPR006827">
    <property type="entry name" value="Lant_deHydtase_N"/>
</dbReference>
<dbReference type="Pfam" id="PF14028">
    <property type="entry name" value="Lant_dehydr_C"/>
    <property type="match status" value="1"/>
</dbReference>
<dbReference type="NCBIfam" id="TIGR03891">
    <property type="entry name" value="thiopep_ocin"/>
    <property type="match status" value="1"/>
</dbReference>
<evidence type="ECO:0000259" key="2">
    <source>
        <dbReference type="Pfam" id="PF14028"/>
    </source>
</evidence>
<feature type="domain" description="Lantibiotic dehydratase N-terminal" evidence="1">
    <location>
        <begin position="45"/>
        <end position="689"/>
    </location>
</feature>
<feature type="domain" description="Thiopeptide-type bacteriocin biosynthesis" evidence="2">
    <location>
        <begin position="760"/>
        <end position="1019"/>
    </location>
</feature>
<protein>
    <submittedName>
        <fullName evidence="3">Lantibiotic dehydratase</fullName>
    </submittedName>
</protein>
<dbReference type="InterPro" id="IPR023809">
    <property type="entry name" value="Thiopep_bacteriocin_synth_dom"/>
</dbReference>
<dbReference type="RefSeq" id="WP_207335855.1">
    <property type="nucleotide sequence ID" value="NZ_JAFMYU010000009.1"/>
</dbReference>
<sequence>MSTSPRHHSFALLRSPLLPIDCLITQWQEADRSETDVLFQQLTSPVVEKALYVASPALYRIWQDWRDGVIAIPPLTARLALWRYIIRMSSRSTPFGLFAGVSTVKLTEHTCGDGSTNEVDEATRPDMGWLTTLINIIEQQPTIRYQLRYRPNNSLYQLGNQYRYSDYTILNGQRSFFINSVEQDTLLDTVLAYAQKESEGATGEQLIKLIKQQFRQSTEEATEYVDELINAHLLISELEPGVTGELPMDRLLTQLRPVPTAAAIARQLKGLHAIINKSSLPVAEREQTAERMRRMLGDACPPGDVLQTDMVRSSDAITVSERVVSQIGQQLTQLMPLRFTGQPTDLRTFAERYYARFGGQAQPLLVALDHESGIGYGPRSAQGGAGQSSLLQQLMAQVRRPTSATGDRLDPLRLKLLTNFLQTDQPQIITDGDLAAAAVTAPATSLSRSWSALGELYGTDAEAIDKGDYQFLLKSASGPSGVSLMARFCGSSNSLTSEVQRVVDWEAGQQPNRLLAELVHLPAGRIGNVVARPTLRAFEIPYLTPSSVDDAHTLPLSDLWVRVPDGKTVELWSKKHDRQVLPRNTTAHNYHGSDDIYRFLSDLNHQDESLSLRWSWGTLADQPALPRVTHKRIILARAQWTINKQKWPSAASMMAALTQATSLPRYVALVEADNELLLDLDITICQQLLYAELAKREQVRIVEWLATPSSCWLTCDGQRYTSELVIPFTSSAPPLPTRQSPFRLMADLAVQRTFLPGSEWLYVKVYAGEQTADELLSHVVKPFVHHAVAQRLVTCWFFIRYHDPKPHLRLRLRCPPKDNAALLNWLMTELNPWVDASRVQRVQVDTYERELERYGARTIDLCEQLFWQDSEWNLNWVAIRDEFDEDQQWWVACQRGNQLLDAFGLSLDEKDKLMTSLQERFLTENGANVSLRKQLNEQYRAWFGRLSSLEISSVDTLAELSADTYRLIAQLREIMARHPSEGPSQADRIIALLHMLFNRFFTNGQRFSEGVVYHFLARRYAAETARKQPKHLPVDA</sequence>
<proteinExistence type="predicted"/>
<accession>A0A939JYA5</accession>